<reference evidence="1 2" key="1">
    <citation type="journal article" date="2014" name="Agronomy (Basel)">
        <title>A Draft Genome Sequence for Ensete ventricosum, the Drought-Tolerant Tree Against Hunger.</title>
        <authorList>
            <person name="Harrison J."/>
            <person name="Moore K.A."/>
            <person name="Paszkiewicz K."/>
            <person name="Jones T."/>
            <person name="Grant M."/>
            <person name="Ambacheew D."/>
            <person name="Muzemil S."/>
            <person name="Studholme D.J."/>
        </authorList>
    </citation>
    <scope>NUCLEOTIDE SEQUENCE [LARGE SCALE GENOMIC DNA]</scope>
</reference>
<evidence type="ECO:0000313" key="2">
    <source>
        <dbReference type="Proteomes" id="UP000287651"/>
    </source>
</evidence>
<comment type="caution">
    <text evidence="1">The sequence shown here is derived from an EMBL/GenBank/DDBJ whole genome shotgun (WGS) entry which is preliminary data.</text>
</comment>
<accession>A0A427B222</accession>
<name>A0A427B222_ENSVE</name>
<protein>
    <submittedName>
        <fullName evidence="1">Uncharacterized protein</fullName>
    </submittedName>
</protein>
<dbReference type="EMBL" id="AMZH03000679">
    <property type="protein sequence ID" value="RRT82516.1"/>
    <property type="molecule type" value="Genomic_DNA"/>
</dbReference>
<evidence type="ECO:0000313" key="1">
    <source>
        <dbReference type="EMBL" id="RRT82516.1"/>
    </source>
</evidence>
<organism evidence="1 2">
    <name type="scientific">Ensete ventricosum</name>
    <name type="common">Abyssinian banana</name>
    <name type="synonym">Musa ensete</name>
    <dbReference type="NCBI Taxonomy" id="4639"/>
    <lineage>
        <taxon>Eukaryota</taxon>
        <taxon>Viridiplantae</taxon>
        <taxon>Streptophyta</taxon>
        <taxon>Embryophyta</taxon>
        <taxon>Tracheophyta</taxon>
        <taxon>Spermatophyta</taxon>
        <taxon>Magnoliopsida</taxon>
        <taxon>Liliopsida</taxon>
        <taxon>Zingiberales</taxon>
        <taxon>Musaceae</taxon>
        <taxon>Ensete</taxon>
    </lineage>
</organism>
<dbReference type="AlphaFoldDB" id="A0A427B222"/>
<gene>
    <name evidence="1" type="ORF">B296_00013186</name>
</gene>
<sequence length="105" mass="10916">MIVGVDKQWEERKMDAAAGTWLGGAAGGDYGSKGGWLQPSVVRRGGRMGNSGAIEGWKATTVKEEAAIWLAMAAAAGKRLGSARSDSYNSGDVAVREWAMAADLG</sequence>
<proteinExistence type="predicted"/>
<dbReference type="Proteomes" id="UP000287651">
    <property type="component" value="Unassembled WGS sequence"/>
</dbReference>